<dbReference type="InterPro" id="IPR000010">
    <property type="entry name" value="Cystatin_dom"/>
</dbReference>
<dbReference type="SUPFAM" id="SSF52540">
    <property type="entry name" value="P-loop containing nucleoside triphosphate hydrolases"/>
    <property type="match status" value="1"/>
</dbReference>
<keyword evidence="11" id="KW-0648">Protein biosynthesis</keyword>
<dbReference type="Gene3D" id="3.10.450.10">
    <property type="match status" value="3"/>
</dbReference>
<keyword evidence="10" id="KW-0694">RNA-binding</keyword>
<feature type="domain" description="Helicase ATP-binding" evidence="19">
    <location>
        <begin position="619"/>
        <end position="790"/>
    </location>
</feature>
<dbReference type="SMART" id="SM00490">
    <property type="entry name" value="HELICc"/>
    <property type="match status" value="1"/>
</dbReference>
<dbReference type="PROSITE" id="PS51195">
    <property type="entry name" value="Q_MOTIF"/>
    <property type="match status" value="1"/>
</dbReference>
<dbReference type="InterPro" id="IPR027417">
    <property type="entry name" value="P-loop_NTPase"/>
</dbReference>
<dbReference type="PROSITE" id="PS51194">
    <property type="entry name" value="HELICASE_CTER"/>
    <property type="match status" value="1"/>
</dbReference>
<dbReference type="Gene3D" id="3.40.50.300">
    <property type="entry name" value="P-loop containing nucleotide triphosphate hydrolases"/>
    <property type="match status" value="2"/>
</dbReference>
<evidence type="ECO:0000256" key="9">
    <source>
        <dbReference type="ARBA" id="ARBA00022840"/>
    </source>
</evidence>
<feature type="domain" description="Cystatin kininogen-type" evidence="22">
    <location>
        <begin position="149"/>
        <end position="253"/>
    </location>
</feature>
<dbReference type="InterPro" id="IPR027358">
    <property type="entry name" value="Kininogen-type_cystatin_dom"/>
</dbReference>
<keyword evidence="3" id="KW-0963">Cytoplasm</keyword>
<dbReference type="CDD" id="cd18046">
    <property type="entry name" value="DEADc_EIF4AII_EIF4AI_DDX2"/>
    <property type="match status" value="1"/>
</dbReference>
<sequence length="962" mass="109411">MMALGTLLLFAPLLIVSANQALISDADCNDANIFEAVDVALKSYNAGKVYGNLYILHRITDARIQPESDGVLRNFVDYEIREGACSVNSGKDWKECNLFSTKLAVKKCSAHVLLNRKLNTSEIIFQSCSGPIHASVTGEAVGSLKSTDPNDTVVLEMVQLSIDRMNKLGNHPFHFSLEKVLNAWRQVVSGWKFHINYTIKQTNCSKHHFKNASSEECSFDINGQSGKCSSHVHWTVQGQIDITDMTCTSDSGFCLNCPNAIENNDPELLNLLMQFIDEYNVNNSHPALYKMSKVVTATEEGSHPKQYEVEFEMKETNCSKAEYAILGEECDFIDSQKLFECEVKMIVTKETVTHSHVCLETRNFLLRYQGFSPLRSAVYVRDPGHDHKGEKHEKKETRKKKNKGKKKNKHGSSEESREEETFINPAEKATTIERRCPGNVWQPKWKQPNIPFELFPDLPIHLPKQDSHILRDDSTHIQGVVNFIHYSSNNQQIPDRIVHLHLNDKKIINKFPILYDITPMRITIAKDVAQLPHNHIDVSISGHTKTKLEEISPGHQYHFYAVIPEDHGGPEGMDPDGVIESNWNEIVDNFDDMNLKESLLRGIYAYGFEKPSAIQQRAIIPCIKGYDVIAQAQSGTGKTATFAISILQQLEIDLKETQALVLAPTRELAQQIQKVILALGDYMGATCHACIGGTNVRNEMQKLQAEAPHIVVGTPGRVFDMLNRRYLSPKWIKMFVLDEADEMLSRGFKDQIYEIFQKLSTNIQVVLLSATMPTDVLEVTKKFMRDPIRILVKKEELTLEGIKQFYINVEREEWKLDTLCDLYETLTITQAVIFLNTRRKVDWLTEKMHARDFTVSALHGDMDQKERDVIMREFRSGSSRVLITTDLLARGIDVQQVSLVINYDLPTNRENYIHRIGRGGRFGRKGVAINFVTEEDKRILRDIETFYNTTVEEMPMNVADLI</sequence>
<evidence type="ECO:0000256" key="4">
    <source>
        <dbReference type="ARBA" id="ARBA00022540"/>
    </source>
</evidence>
<dbReference type="GO" id="GO:0003724">
    <property type="term" value="F:RNA helicase activity"/>
    <property type="evidence" value="ECO:0007669"/>
    <property type="project" value="UniProtKB-EC"/>
</dbReference>
<evidence type="ECO:0000313" key="23">
    <source>
        <dbReference type="EMBL" id="CAH2247827.1"/>
    </source>
</evidence>
<dbReference type="FunFam" id="3.40.50.300:FF:000031">
    <property type="entry name" value="Eukaryotic initiation factor 4A-III"/>
    <property type="match status" value="1"/>
</dbReference>
<evidence type="ECO:0000256" key="18">
    <source>
        <dbReference type="SAM" id="SignalP"/>
    </source>
</evidence>
<gene>
    <name evidence="23" type="ORF">PECUL_23A012645</name>
</gene>
<dbReference type="InterPro" id="IPR014014">
    <property type="entry name" value="RNA_helicase_DEAD_Q_motif"/>
</dbReference>
<evidence type="ECO:0000256" key="5">
    <source>
        <dbReference type="ARBA" id="ARBA00022729"/>
    </source>
</evidence>
<dbReference type="PANTHER" id="PTHR47958">
    <property type="entry name" value="ATP-DEPENDENT RNA HELICASE DBP3"/>
    <property type="match status" value="1"/>
</dbReference>
<dbReference type="GO" id="GO:0016787">
    <property type="term" value="F:hydrolase activity"/>
    <property type="evidence" value="ECO:0007669"/>
    <property type="project" value="UniProtKB-KW"/>
</dbReference>
<dbReference type="Pfam" id="PF00271">
    <property type="entry name" value="Helicase_C"/>
    <property type="match status" value="1"/>
</dbReference>
<feature type="region of interest" description="Disordered" evidence="17">
    <location>
        <begin position="379"/>
        <end position="422"/>
    </location>
</feature>
<dbReference type="InterPro" id="IPR046350">
    <property type="entry name" value="Cystatin_sf"/>
</dbReference>
<dbReference type="PROSITE" id="PS51647">
    <property type="entry name" value="CYSTATIN_KININOGEN"/>
    <property type="match status" value="1"/>
</dbReference>
<dbReference type="Proteomes" id="UP001295444">
    <property type="component" value="Chromosome 02"/>
</dbReference>
<dbReference type="Pfam" id="PF00270">
    <property type="entry name" value="DEAD"/>
    <property type="match status" value="1"/>
</dbReference>
<keyword evidence="13" id="KW-0325">Glycoprotein</keyword>
<name>A0AAD1RBX2_PELCU</name>
<evidence type="ECO:0000256" key="8">
    <source>
        <dbReference type="ARBA" id="ARBA00022806"/>
    </source>
</evidence>
<feature type="domain" description="Helicase C-terminal" evidence="20">
    <location>
        <begin position="801"/>
        <end position="962"/>
    </location>
</feature>
<feature type="chain" id="PRO_5042152055" description="RNA helicase" evidence="18">
    <location>
        <begin position="19"/>
        <end position="962"/>
    </location>
</feature>
<dbReference type="Pfam" id="PF00031">
    <property type="entry name" value="Cystatin"/>
    <property type="match status" value="3"/>
</dbReference>
<keyword evidence="12" id="KW-1015">Disulfide bond</keyword>
<feature type="domain" description="DEAD-box RNA helicase Q" evidence="21">
    <location>
        <begin position="588"/>
        <end position="616"/>
    </location>
</feature>
<dbReference type="SUPFAM" id="SSF54403">
    <property type="entry name" value="Cystatin/monellin"/>
    <property type="match status" value="3"/>
</dbReference>
<feature type="compositionally biased region" description="Basic residues" evidence="17">
    <location>
        <begin position="397"/>
        <end position="410"/>
    </location>
</feature>
<keyword evidence="4 23" id="KW-0396">Initiation factor</keyword>
<organism evidence="23 24">
    <name type="scientific">Pelobates cultripes</name>
    <name type="common">Western spadefoot toad</name>
    <dbReference type="NCBI Taxonomy" id="61616"/>
    <lineage>
        <taxon>Eukaryota</taxon>
        <taxon>Metazoa</taxon>
        <taxon>Chordata</taxon>
        <taxon>Craniata</taxon>
        <taxon>Vertebrata</taxon>
        <taxon>Euteleostomi</taxon>
        <taxon>Amphibia</taxon>
        <taxon>Batrachia</taxon>
        <taxon>Anura</taxon>
        <taxon>Pelobatoidea</taxon>
        <taxon>Pelobatidae</taxon>
        <taxon>Pelobates</taxon>
    </lineage>
</organism>
<evidence type="ECO:0000256" key="11">
    <source>
        <dbReference type="ARBA" id="ARBA00022917"/>
    </source>
</evidence>
<dbReference type="InterPro" id="IPR014001">
    <property type="entry name" value="Helicase_ATP-bd"/>
</dbReference>
<evidence type="ECO:0000256" key="6">
    <source>
        <dbReference type="ARBA" id="ARBA00022741"/>
    </source>
</evidence>
<keyword evidence="9" id="KW-0067">ATP-binding</keyword>
<dbReference type="AlphaFoldDB" id="A0AAD1RBX2"/>
<dbReference type="InterPro" id="IPR044728">
    <property type="entry name" value="EIF4A_DEADc"/>
</dbReference>
<dbReference type="FunFam" id="3.10.450.10:FF:000002">
    <property type="entry name" value="Kininogen 1"/>
    <property type="match status" value="1"/>
</dbReference>
<dbReference type="InterPro" id="IPR011545">
    <property type="entry name" value="DEAD/DEAH_box_helicase_dom"/>
</dbReference>
<evidence type="ECO:0000313" key="24">
    <source>
        <dbReference type="Proteomes" id="UP001295444"/>
    </source>
</evidence>
<evidence type="ECO:0000259" key="22">
    <source>
        <dbReference type="PROSITE" id="PS51647"/>
    </source>
</evidence>
<dbReference type="FunFam" id="3.40.50.300:FF:000089">
    <property type="entry name" value="Eukaryotic initiation factor 4A-II"/>
    <property type="match status" value="1"/>
</dbReference>
<comment type="catalytic activity">
    <reaction evidence="15">
        <text>ATP + H2O = ADP + phosphate + H(+)</text>
        <dbReference type="Rhea" id="RHEA:13065"/>
        <dbReference type="ChEBI" id="CHEBI:15377"/>
        <dbReference type="ChEBI" id="CHEBI:15378"/>
        <dbReference type="ChEBI" id="CHEBI:30616"/>
        <dbReference type="ChEBI" id="CHEBI:43474"/>
        <dbReference type="ChEBI" id="CHEBI:456216"/>
        <dbReference type="EC" id="3.6.4.13"/>
    </reaction>
</comment>
<evidence type="ECO:0000256" key="10">
    <source>
        <dbReference type="ARBA" id="ARBA00022884"/>
    </source>
</evidence>
<dbReference type="PROSITE" id="PS51192">
    <property type="entry name" value="HELICASE_ATP_BIND_1"/>
    <property type="match status" value="1"/>
</dbReference>
<evidence type="ECO:0000259" key="20">
    <source>
        <dbReference type="PROSITE" id="PS51194"/>
    </source>
</evidence>
<feature type="signal peptide" evidence="18">
    <location>
        <begin position="1"/>
        <end position="18"/>
    </location>
</feature>
<reference evidence="23" key="1">
    <citation type="submission" date="2022-03" db="EMBL/GenBank/DDBJ databases">
        <authorList>
            <person name="Alioto T."/>
            <person name="Alioto T."/>
            <person name="Gomez Garrido J."/>
        </authorList>
    </citation>
    <scope>NUCLEOTIDE SEQUENCE</scope>
</reference>
<evidence type="ECO:0000256" key="2">
    <source>
        <dbReference type="ARBA" id="ARBA00012552"/>
    </source>
</evidence>
<dbReference type="InterPro" id="IPR001650">
    <property type="entry name" value="Helicase_C-like"/>
</dbReference>
<evidence type="ECO:0000259" key="19">
    <source>
        <dbReference type="PROSITE" id="PS51192"/>
    </source>
</evidence>
<dbReference type="CDD" id="cd00042">
    <property type="entry name" value="CY"/>
    <property type="match status" value="3"/>
</dbReference>
<dbReference type="GO" id="GO:0004869">
    <property type="term" value="F:cysteine-type endopeptidase inhibitor activity"/>
    <property type="evidence" value="ECO:0007669"/>
    <property type="project" value="InterPro"/>
</dbReference>
<keyword evidence="8" id="KW-0347">Helicase</keyword>
<keyword evidence="7" id="KW-0378">Hydrolase</keyword>
<dbReference type="InterPro" id="IPR000629">
    <property type="entry name" value="RNA-helicase_DEAD-box_CS"/>
</dbReference>
<accession>A0AAD1RBX2</accession>
<keyword evidence="6" id="KW-0547">Nucleotide-binding</keyword>
<proteinExistence type="inferred from homology"/>
<dbReference type="EMBL" id="OW240913">
    <property type="protein sequence ID" value="CAH2247827.1"/>
    <property type="molecule type" value="Genomic_DNA"/>
</dbReference>
<comment type="subcellular location">
    <subcellularLocation>
        <location evidence="1">Cytoplasm</location>
    </subcellularLocation>
</comment>
<dbReference type="GO" id="GO:0005737">
    <property type="term" value="C:cytoplasm"/>
    <property type="evidence" value="ECO:0007669"/>
    <property type="project" value="UniProtKB-SubCell"/>
</dbReference>
<dbReference type="SMART" id="SM00043">
    <property type="entry name" value="CY"/>
    <property type="match status" value="3"/>
</dbReference>
<feature type="compositionally biased region" description="Basic and acidic residues" evidence="17">
    <location>
        <begin position="382"/>
        <end position="396"/>
    </location>
</feature>
<dbReference type="CDD" id="cd18787">
    <property type="entry name" value="SF2_C_DEAD"/>
    <property type="match status" value="1"/>
</dbReference>
<dbReference type="GO" id="GO:0003723">
    <property type="term" value="F:RNA binding"/>
    <property type="evidence" value="ECO:0007669"/>
    <property type="project" value="UniProtKB-KW"/>
</dbReference>
<evidence type="ECO:0000256" key="13">
    <source>
        <dbReference type="ARBA" id="ARBA00023180"/>
    </source>
</evidence>
<evidence type="ECO:0000256" key="1">
    <source>
        <dbReference type="ARBA" id="ARBA00004496"/>
    </source>
</evidence>
<evidence type="ECO:0000256" key="14">
    <source>
        <dbReference type="ARBA" id="ARBA00024352"/>
    </source>
</evidence>
<evidence type="ECO:0000256" key="16">
    <source>
        <dbReference type="PROSITE-ProRule" id="PRU00552"/>
    </source>
</evidence>
<evidence type="ECO:0000256" key="7">
    <source>
        <dbReference type="ARBA" id="ARBA00022801"/>
    </source>
</evidence>
<dbReference type="GO" id="GO:0005524">
    <property type="term" value="F:ATP binding"/>
    <property type="evidence" value="ECO:0007669"/>
    <property type="project" value="UniProtKB-KW"/>
</dbReference>
<dbReference type="PROSITE" id="PS00039">
    <property type="entry name" value="DEAD_ATP_HELICASE"/>
    <property type="match status" value="1"/>
</dbReference>
<evidence type="ECO:0000256" key="12">
    <source>
        <dbReference type="ARBA" id="ARBA00023157"/>
    </source>
</evidence>
<evidence type="ECO:0000256" key="15">
    <source>
        <dbReference type="ARBA" id="ARBA00047984"/>
    </source>
</evidence>
<dbReference type="SMART" id="SM00487">
    <property type="entry name" value="DEXDc"/>
    <property type="match status" value="1"/>
</dbReference>
<keyword evidence="5 18" id="KW-0732">Signal</keyword>
<comment type="similarity">
    <text evidence="14">Belongs to the DEAD box helicase family. eIF4A subfamily.</text>
</comment>
<dbReference type="EC" id="3.6.4.13" evidence="2"/>
<protein>
    <recommendedName>
        <fullName evidence="2">RNA helicase</fullName>
        <ecNumber evidence="2">3.6.4.13</ecNumber>
    </recommendedName>
</protein>
<evidence type="ECO:0000259" key="21">
    <source>
        <dbReference type="PROSITE" id="PS51195"/>
    </source>
</evidence>
<feature type="short sequence motif" description="Q motif" evidence="16">
    <location>
        <begin position="588"/>
        <end position="616"/>
    </location>
</feature>
<keyword evidence="24" id="KW-1185">Reference proteome</keyword>
<evidence type="ECO:0000256" key="3">
    <source>
        <dbReference type="ARBA" id="ARBA00022490"/>
    </source>
</evidence>
<dbReference type="GO" id="GO:0003743">
    <property type="term" value="F:translation initiation factor activity"/>
    <property type="evidence" value="ECO:0007669"/>
    <property type="project" value="UniProtKB-KW"/>
</dbReference>
<evidence type="ECO:0000256" key="17">
    <source>
        <dbReference type="SAM" id="MobiDB-lite"/>
    </source>
</evidence>